<comment type="caution">
    <text evidence="2">The sequence shown here is derived from an EMBL/GenBank/DDBJ whole genome shotgun (WGS) entry which is preliminary data.</text>
</comment>
<organism evidence="2 3">
    <name type="scientific">Trema orientale</name>
    <name type="common">Charcoal tree</name>
    <name type="synonym">Celtis orientalis</name>
    <dbReference type="NCBI Taxonomy" id="63057"/>
    <lineage>
        <taxon>Eukaryota</taxon>
        <taxon>Viridiplantae</taxon>
        <taxon>Streptophyta</taxon>
        <taxon>Embryophyta</taxon>
        <taxon>Tracheophyta</taxon>
        <taxon>Spermatophyta</taxon>
        <taxon>Magnoliopsida</taxon>
        <taxon>eudicotyledons</taxon>
        <taxon>Gunneridae</taxon>
        <taxon>Pentapetalae</taxon>
        <taxon>rosids</taxon>
        <taxon>fabids</taxon>
        <taxon>Rosales</taxon>
        <taxon>Cannabaceae</taxon>
        <taxon>Trema</taxon>
    </lineage>
</organism>
<dbReference type="AlphaFoldDB" id="A0A2P5CRG3"/>
<dbReference type="OrthoDB" id="10345216at2759"/>
<keyword evidence="1" id="KW-0175">Coiled coil</keyword>
<feature type="coiled-coil region" evidence="1">
    <location>
        <begin position="31"/>
        <end position="58"/>
    </location>
</feature>
<keyword evidence="3" id="KW-1185">Reference proteome</keyword>
<gene>
    <name evidence="2" type="ORF">TorRG33x02_275920</name>
</gene>
<evidence type="ECO:0000313" key="2">
    <source>
        <dbReference type="EMBL" id="PON63613.1"/>
    </source>
</evidence>
<sequence>MTLLSSTFFDILGELSIDERNRESSEKEESIKQMQKIIQDKSHNVASLESEIELLQVRSHYFSQRFFSCGFKVRIIKRRVKDHFNLVHKSISYELLYCCTIFEGRYYI</sequence>
<evidence type="ECO:0000256" key="1">
    <source>
        <dbReference type="SAM" id="Coils"/>
    </source>
</evidence>
<dbReference type="Proteomes" id="UP000237000">
    <property type="component" value="Unassembled WGS sequence"/>
</dbReference>
<accession>A0A2P5CRG3</accession>
<proteinExistence type="predicted"/>
<evidence type="ECO:0000313" key="3">
    <source>
        <dbReference type="Proteomes" id="UP000237000"/>
    </source>
</evidence>
<reference evidence="3" key="1">
    <citation type="submission" date="2016-06" db="EMBL/GenBank/DDBJ databases">
        <title>Parallel loss of symbiosis genes in relatives of nitrogen-fixing non-legume Parasponia.</title>
        <authorList>
            <person name="Van Velzen R."/>
            <person name="Holmer R."/>
            <person name="Bu F."/>
            <person name="Rutten L."/>
            <person name="Van Zeijl A."/>
            <person name="Liu W."/>
            <person name="Santuari L."/>
            <person name="Cao Q."/>
            <person name="Sharma T."/>
            <person name="Shen D."/>
            <person name="Roswanjaya Y."/>
            <person name="Wardhani T."/>
            <person name="Kalhor M.S."/>
            <person name="Jansen J."/>
            <person name="Van den Hoogen J."/>
            <person name="Gungor B."/>
            <person name="Hartog M."/>
            <person name="Hontelez J."/>
            <person name="Verver J."/>
            <person name="Yang W.-C."/>
            <person name="Schijlen E."/>
            <person name="Repin R."/>
            <person name="Schilthuizen M."/>
            <person name="Schranz E."/>
            <person name="Heidstra R."/>
            <person name="Miyata K."/>
            <person name="Fedorova E."/>
            <person name="Kohlen W."/>
            <person name="Bisseling T."/>
            <person name="Smit S."/>
            <person name="Geurts R."/>
        </authorList>
    </citation>
    <scope>NUCLEOTIDE SEQUENCE [LARGE SCALE GENOMIC DNA]</scope>
    <source>
        <strain evidence="3">cv. RG33-2</strain>
    </source>
</reference>
<dbReference type="InParanoid" id="A0A2P5CRG3"/>
<protein>
    <submittedName>
        <fullName evidence="2">Uncharacterized protein</fullName>
    </submittedName>
</protein>
<name>A0A2P5CRG3_TREOI</name>
<dbReference type="EMBL" id="JXTC01000335">
    <property type="protein sequence ID" value="PON63613.1"/>
    <property type="molecule type" value="Genomic_DNA"/>
</dbReference>